<dbReference type="OrthoDB" id="115878at2"/>
<dbReference type="Pfam" id="PF00535">
    <property type="entry name" value="Glycos_transf_2"/>
    <property type="match status" value="1"/>
</dbReference>
<organism evidence="2 3">
    <name type="scientific">Nitrospirillum amazonense</name>
    <dbReference type="NCBI Taxonomy" id="28077"/>
    <lineage>
        <taxon>Bacteria</taxon>
        <taxon>Pseudomonadati</taxon>
        <taxon>Pseudomonadota</taxon>
        <taxon>Alphaproteobacteria</taxon>
        <taxon>Rhodospirillales</taxon>
        <taxon>Azospirillaceae</taxon>
        <taxon>Nitrospirillum</taxon>
    </lineage>
</organism>
<accession>A0A560H6J8</accession>
<evidence type="ECO:0000259" key="1">
    <source>
        <dbReference type="Pfam" id="PF00535"/>
    </source>
</evidence>
<dbReference type="PANTHER" id="PTHR22916">
    <property type="entry name" value="GLYCOSYLTRANSFERASE"/>
    <property type="match status" value="1"/>
</dbReference>
<dbReference type="GO" id="GO:0016758">
    <property type="term" value="F:hexosyltransferase activity"/>
    <property type="evidence" value="ECO:0007669"/>
    <property type="project" value="UniProtKB-ARBA"/>
</dbReference>
<sequence>MHKVNHKEPKKNLEEEAYVKAALSIDGPKIEVFGFDEAFYKLTNQEVDFDLISPLAHFLNSGWRNGRDPSASFSVSLYLERNGDVRESGINPLVHYNLWGHLEKRPIYPSQIQIEAGSAFKSPDLSRDPEFLAGEKAEEEEDVIEFEVAPAIRGALKSHFDKRFYRETYPDVAMKVRDLLGHYICYGWKEGRNPSRRFSTDYYIRTNPDISKAEINPLLHYVLYGRFENRRPLPTLQEQFSLALDPHDVRETLALPVANIGRQAALRDSEITVGIHIHCYYRDLIKPLLTWAARVPARRRVFISVPNKQMAFEVKGYAKDFGLEVERIAVTPNRGRDIAPMIVEFRSELQSCDLALHIHTKKSVEKLSEGAIWFKELERNLAFNRAYCKNILNVFEQDEKCGAIVPVPLENVRPFMVWGNNRTLAASVLDIFGLNKSILEMDRIEFPAGSMFWFRPQALKAIFDAGITFNDFPKEPIADDGTLAHVIERCFTYVTENAGYSTIRVKPLPYHYCWPSFVPRRLSIIIPVYNAEKWLSNCLSSVIMQNAAHVPTEIIVVDNNSTDNSMAILQRFARLYQNVKVLEQQVQGAGAARNMGLEVATGEFVMFLDADDVLTVDAVSQLFAAADVLGGVDCVMSSLVMFDEYQASQAIPYGNSGQYWMLDRGLDHLSTKRWETVFSDFGPCAKIYRKDFLVRNNIKFPEQGNFEDNSFVYDVYLTADRIGILSHLSYLYRKYRIDSGSTQSTSLNISSLRDQFNVMSGIVDKYGLNAPNKPIYRVALQAIANKIASEIKRYESNKFLGNVMDEYAGFIFLLEKSGVKI</sequence>
<dbReference type="CDD" id="cd00761">
    <property type="entry name" value="Glyco_tranf_GTA_type"/>
    <property type="match status" value="1"/>
</dbReference>
<evidence type="ECO:0000313" key="3">
    <source>
        <dbReference type="Proteomes" id="UP000315751"/>
    </source>
</evidence>
<keyword evidence="2" id="KW-0808">Transferase</keyword>
<comment type="caution">
    <text evidence="2">The sequence shown here is derived from an EMBL/GenBank/DDBJ whole genome shotgun (WGS) entry which is preliminary data.</text>
</comment>
<dbReference type="Gene3D" id="3.90.550.10">
    <property type="entry name" value="Spore Coat Polysaccharide Biosynthesis Protein SpsA, Chain A"/>
    <property type="match status" value="1"/>
</dbReference>
<proteinExistence type="predicted"/>
<protein>
    <submittedName>
        <fullName evidence="2">Glycosyl transferase family 2</fullName>
    </submittedName>
</protein>
<evidence type="ECO:0000313" key="2">
    <source>
        <dbReference type="EMBL" id="TWB41180.1"/>
    </source>
</evidence>
<dbReference type="InterPro" id="IPR001173">
    <property type="entry name" value="Glyco_trans_2-like"/>
</dbReference>
<dbReference type="AlphaFoldDB" id="A0A560H6J8"/>
<keyword evidence="3" id="KW-1185">Reference proteome</keyword>
<dbReference type="InterPro" id="IPR029044">
    <property type="entry name" value="Nucleotide-diphossugar_trans"/>
</dbReference>
<dbReference type="RefSeq" id="WP_145733584.1">
    <property type="nucleotide sequence ID" value="NZ_VITR01000008.1"/>
</dbReference>
<name>A0A560H6J8_9PROT</name>
<gene>
    <name evidence="2" type="ORF">FBZ90_108204</name>
</gene>
<dbReference type="Proteomes" id="UP000315751">
    <property type="component" value="Unassembled WGS sequence"/>
</dbReference>
<dbReference type="InterPro" id="IPR007739">
    <property type="entry name" value="RgpF"/>
</dbReference>
<dbReference type="PANTHER" id="PTHR22916:SF3">
    <property type="entry name" value="UDP-GLCNAC:BETAGAL BETA-1,3-N-ACETYLGLUCOSAMINYLTRANSFERASE-LIKE PROTEIN 1"/>
    <property type="match status" value="1"/>
</dbReference>
<feature type="domain" description="Glycosyltransferase 2-like" evidence="1">
    <location>
        <begin position="523"/>
        <end position="689"/>
    </location>
</feature>
<dbReference type="Pfam" id="PF05045">
    <property type="entry name" value="RgpF"/>
    <property type="match status" value="1"/>
</dbReference>
<dbReference type="EMBL" id="VITR01000008">
    <property type="protein sequence ID" value="TWB41180.1"/>
    <property type="molecule type" value="Genomic_DNA"/>
</dbReference>
<dbReference type="SUPFAM" id="SSF53448">
    <property type="entry name" value="Nucleotide-diphospho-sugar transferases"/>
    <property type="match status" value="1"/>
</dbReference>
<reference evidence="2 3" key="1">
    <citation type="submission" date="2019-06" db="EMBL/GenBank/DDBJ databases">
        <title>Genomic Encyclopedia of Type Strains, Phase IV (KMG-V): Genome sequencing to study the core and pangenomes of soil and plant-associated prokaryotes.</title>
        <authorList>
            <person name="Whitman W."/>
        </authorList>
    </citation>
    <scope>NUCLEOTIDE SEQUENCE [LARGE SCALE GENOMIC DNA]</scope>
    <source>
        <strain evidence="2 3">BR 11622</strain>
    </source>
</reference>